<evidence type="ECO:0000256" key="1">
    <source>
        <dbReference type="ARBA" id="ARBA00005254"/>
    </source>
</evidence>
<reference evidence="2" key="1">
    <citation type="submission" date="2018-07" db="EMBL/GenBank/DDBJ databases">
        <authorList>
            <consortium name="Genoscope - CEA"/>
            <person name="William W."/>
        </authorList>
    </citation>
    <scope>NUCLEOTIDE SEQUENCE</scope>
    <source>
        <strain evidence="2">IK1</strain>
    </source>
</reference>
<dbReference type="AlphaFoldDB" id="A0A653A2Q4"/>
<proteinExistence type="inferred from homology"/>
<dbReference type="Pfam" id="PF00378">
    <property type="entry name" value="ECH_1"/>
    <property type="match status" value="1"/>
</dbReference>
<accession>A0A653A2Q4</accession>
<dbReference type="InterPro" id="IPR001753">
    <property type="entry name" value="Enoyl-CoA_hydra/iso"/>
</dbReference>
<dbReference type="GO" id="GO:0016829">
    <property type="term" value="F:lyase activity"/>
    <property type="evidence" value="ECO:0007669"/>
    <property type="project" value="UniProtKB-KW"/>
</dbReference>
<organism evidence="2">
    <name type="scientific">Uncultured Desulfatiglans sp</name>
    <dbReference type="NCBI Taxonomy" id="1748965"/>
    <lineage>
        <taxon>Bacteria</taxon>
        <taxon>Pseudomonadati</taxon>
        <taxon>Thermodesulfobacteriota</taxon>
        <taxon>Desulfobacteria</taxon>
        <taxon>Desulfatiglandales</taxon>
        <taxon>Desulfatiglandaceae</taxon>
        <taxon>Desulfatiglans</taxon>
        <taxon>environmental samples</taxon>
    </lineage>
</organism>
<dbReference type="PANTHER" id="PTHR43684">
    <property type="match status" value="1"/>
</dbReference>
<sequence>MEMELYMNADSILYEVRGGVGIITLNRPELMNAMNDQMVDALIEAVRFSESSPDVKTLVLTGRGRAFCGGADLGRFLEDYEAFIRSGKASEFYKRSLPEVFYRFSKPLIVGVNGPAVGVGMTLMLACDIRIAVHSAYFSAPFAQIGLTPEFGSTFCLPRLVGYPKTMEWLLTGRKIPAEEALANRLINQVVEDDVLLPTVLGLAEKIGSFPEEACAAIKRLVRQGQESGLGECIEREETAFRESQKRPVHYEMVRRMMRK</sequence>
<keyword evidence="2" id="KW-0456">Lyase</keyword>
<name>A0A653A2Q4_UNCDX</name>
<dbReference type="CDD" id="cd06558">
    <property type="entry name" value="crotonase-like"/>
    <property type="match status" value="1"/>
</dbReference>
<protein>
    <submittedName>
        <fullName evidence="2">3-hydroxybutyryl-CoA dehydratase</fullName>
        <ecNumber evidence="2">4.2.1.55</ecNumber>
    </submittedName>
</protein>
<dbReference type="SUPFAM" id="SSF52096">
    <property type="entry name" value="ClpP/crotonase"/>
    <property type="match status" value="1"/>
</dbReference>
<dbReference type="EC" id="4.2.1.55" evidence="2"/>
<dbReference type="PANTHER" id="PTHR43684:SF4">
    <property type="entry name" value="ENOYL-COA HYDRATASE_ISOMERASE FAMILY PROTEIN (AFU_ORTHOLOGUE AFUA_1G01890)"/>
    <property type="match status" value="1"/>
</dbReference>
<dbReference type="InterPro" id="IPR029045">
    <property type="entry name" value="ClpP/crotonase-like_dom_sf"/>
</dbReference>
<comment type="similarity">
    <text evidence="1">Belongs to the enoyl-CoA hydratase/isomerase family.</text>
</comment>
<dbReference type="InterPro" id="IPR051053">
    <property type="entry name" value="ECH/Chromodomain_protein"/>
</dbReference>
<evidence type="ECO:0000313" key="2">
    <source>
        <dbReference type="EMBL" id="VBB42294.1"/>
    </source>
</evidence>
<dbReference type="EMBL" id="UPXX01000013">
    <property type="protein sequence ID" value="VBB42294.1"/>
    <property type="molecule type" value="Genomic_DNA"/>
</dbReference>
<dbReference type="Gene3D" id="3.90.226.10">
    <property type="entry name" value="2-enoyl-CoA Hydratase, Chain A, domain 1"/>
    <property type="match status" value="1"/>
</dbReference>
<gene>
    <name evidence="2" type="primary">crt</name>
    <name evidence="2" type="ORF">TRIP_B200434</name>
</gene>